<dbReference type="OrthoDB" id="4485682at2759"/>
<dbReference type="PANTHER" id="PTHR37535">
    <property type="entry name" value="FLUG DOMAIN PROTEIN"/>
    <property type="match status" value="1"/>
</dbReference>
<accession>A0A6A6FTM7</accession>
<gene>
    <name evidence="1" type="ORF">CERZMDRAFT_92918</name>
</gene>
<dbReference type="PANTHER" id="PTHR37535:SF2">
    <property type="entry name" value="FINGER DOMAIN PROTEIN, PUTATIVE (AFU_ORTHOLOGUE AFUA_6G09300)-RELATED"/>
    <property type="match status" value="1"/>
</dbReference>
<organism evidence="1 2">
    <name type="scientific">Cercospora zeae-maydis SCOH1-5</name>
    <dbReference type="NCBI Taxonomy" id="717836"/>
    <lineage>
        <taxon>Eukaryota</taxon>
        <taxon>Fungi</taxon>
        <taxon>Dikarya</taxon>
        <taxon>Ascomycota</taxon>
        <taxon>Pezizomycotina</taxon>
        <taxon>Dothideomycetes</taxon>
        <taxon>Dothideomycetidae</taxon>
        <taxon>Mycosphaerellales</taxon>
        <taxon>Mycosphaerellaceae</taxon>
        <taxon>Cercospora</taxon>
    </lineage>
</organism>
<dbReference type="EMBL" id="ML992663">
    <property type="protein sequence ID" value="KAF2216846.1"/>
    <property type="molecule type" value="Genomic_DNA"/>
</dbReference>
<keyword evidence="2" id="KW-1185">Reference proteome</keyword>
<dbReference type="Proteomes" id="UP000799539">
    <property type="component" value="Unassembled WGS sequence"/>
</dbReference>
<evidence type="ECO:0008006" key="3">
    <source>
        <dbReference type="Google" id="ProtNLM"/>
    </source>
</evidence>
<evidence type="ECO:0000313" key="2">
    <source>
        <dbReference type="Proteomes" id="UP000799539"/>
    </source>
</evidence>
<sequence length="568" mass="64224">MPMPTLHCFFHWLLTARPSIRRTASVQTYWNVLCIVRKTETGEQFIDQVIESQMHGVRQRLAEEFNISSEKKPKRIVRAEDEFKLLKTLWTSPELAGITGNRPGPLLALRYENLKVTILRDPNGTDQPRVLLEFTFKDTKSYLGRKDANTFPVPDIPSEPCLLLCPQIMLLGLVFADEAFAAPSMVGLEQLFSLRIRRGRNQQELPFKPGIRSLHVFRKVERQVHGLSLSSAAATYDWLRKRLSTLSVVTGFAFLVGPYCFRRGYISDSQRNLILQHANSLVFQHNYLSHYITQDTQAAYRGLEPQSSFVRVASGMLRSIETRRPRKLTETQAFDVTQHPEVKLLSRKKRRLRKHINDTLGTVSSTEGTPAYHLFKQVERDLRSTKRAVARKLLIDSQAHFRETQPVADIEAQLGHSSNGPAIADSALDQPSRPTANCLSTERCLLVAALLTFATSDLQEERKTSSSGMLPNGGVKIEAKSHSQCNDYPVICLPTQCIFCLGNDALQHDDRQKSFCRKGDLKSTSNAFHLQHLPDATPIECPHPRCSQVLKHKLHLQNRAATVHGTFT</sequence>
<evidence type="ECO:0000313" key="1">
    <source>
        <dbReference type="EMBL" id="KAF2216846.1"/>
    </source>
</evidence>
<dbReference type="AlphaFoldDB" id="A0A6A6FTM7"/>
<dbReference type="Pfam" id="PF11917">
    <property type="entry name" value="DUF3435"/>
    <property type="match status" value="1"/>
</dbReference>
<reference evidence="1" key="1">
    <citation type="journal article" date="2020" name="Stud. Mycol.">
        <title>101 Dothideomycetes genomes: a test case for predicting lifestyles and emergence of pathogens.</title>
        <authorList>
            <person name="Haridas S."/>
            <person name="Albert R."/>
            <person name="Binder M."/>
            <person name="Bloem J."/>
            <person name="Labutti K."/>
            <person name="Salamov A."/>
            <person name="Andreopoulos B."/>
            <person name="Baker S."/>
            <person name="Barry K."/>
            <person name="Bills G."/>
            <person name="Bluhm B."/>
            <person name="Cannon C."/>
            <person name="Castanera R."/>
            <person name="Culley D."/>
            <person name="Daum C."/>
            <person name="Ezra D."/>
            <person name="Gonzalez J."/>
            <person name="Henrissat B."/>
            <person name="Kuo A."/>
            <person name="Liang C."/>
            <person name="Lipzen A."/>
            <person name="Lutzoni F."/>
            <person name="Magnuson J."/>
            <person name="Mondo S."/>
            <person name="Nolan M."/>
            <person name="Ohm R."/>
            <person name="Pangilinan J."/>
            <person name="Park H.-J."/>
            <person name="Ramirez L."/>
            <person name="Alfaro M."/>
            <person name="Sun H."/>
            <person name="Tritt A."/>
            <person name="Yoshinaga Y."/>
            <person name="Zwiers L.-H."/>
            <person name="Turgeon B."/>
            <person name="Goodwin S."/>
            <person name="Spatafora J."/>
            <person name="Crous P."/>
            <person name="Grigoriev I."/>
        </authorList>
    </citation>
    <scope>NUCLEOTIDE SEQUENCE</scope>
    <source>
        <strain evidence="1">SCOH1-5</strain>
    </source>
</reference>
<dbReference type="InterPro" id="IPR021842">
    <property type="entry name" value="DUF3435"/>
</dbReference>
<protein>
    <recommendedName>
        <fullName evidence="3">C2H2-type domain-containing protein</fullName>
    </recommendedName>
</protein>
<proteinExistence type="predicted"/>
<name>A0A6A6FTM7_9PEZI</name>